<dbReference type="AlphaFoldDB" id="A0A7W6KFJ3"/>
<accession>A0A7W6KFJ3</accession>
<dbReference type="EMBL" id="JACIDZ010000001">
    <property type="protein sequence ID" value="MBB4120135.1"/>
    <property type="molecule type" value="Genomic_DNA"/>
</dbReference>
<evidence type="ECO:0000256" key="1">
    <source>
        <dbReference type="SAM" id="SignalP"/>
    </source>
</evidence>
<sequence>MTCNQLPSIAAMAALAGLAALPASAEAADLSDAFYLDLSGGPAALMLHMNEDALDDIIADTYWGIDGRLGICSKGPVNFCAGMTGYVSLGGTTQEIETRTGGGKTDTQLSSLGAYVAAKGNLGLVTLSPYAGYRQIYGDVRIENNTRFSPTDIDSGAFFGGLETSIKFFPTDLELGARFEYGQSTGDNGARDYDYGLGSAFLRMRF</sequence>
<gene>
    <name evidence="2" type="ORF">GGR30_000030</name>
</gene>
<dbReference type="RefSeq" id="WP_183480910.1">
    <property type="nucleotide sequence ID" value="NZ_JACIDZ010000001.1"/>
</dbReference>
<feature type="chain" id="PRO_5031488919" description="Outer membrane protein beta-barrel domain-containing protein" evidence="1">
    <location>
        <begin position="28"/>
        <end position="206"/>
    </location>
</feature>
<name>A0A7W6KFJ3_9HYPH</name>
<keyword evidence="1" id="KW-0732">Signal</keyword>
<keyword evidence="3" id="KW-1185">Reference proteome</keyword>
<evidence type="ECO:0000313" key="2">
    <source>
        <dbReference type="EMBL" id="MBB4120135.1"/>
    </source>
</evidence>
<feature type="signal peptide" evidence="1">
    <location>
        <begin position="1"/>
        <end position="27"/>
    </location>
</feature>
<protein>
    <recommendedName>
        <fullName evidence="4">Outer membrane protein beta-barrel domain-containing protein</fullName>
    </recommendedName>
</protein>
<comment type="caution">
    <text evidence="2">The sequence shown here is derived from an EMBL/GenBank/DDBJ whole genome shotgun (WGS) entry which is preliminary data.</text>
</comment>
<evidence type="ECO:0008006" key="4">
    <source>
        <dbReference type="Google" id="ProtNLM"/>
    </source>
</evidence>
<dbReference type="Proteomes" id="UP000530571">
    <property type="component" value="Unassembled WGS sequence"/>
</dbReference>
<evidence type="ECO:0000313" key="3">
    <source>
        <dbReference type="Proteomes" id="UP000530571"/>
    </source>
</evidence>
<reference evidence="2 3" key="1">
    <citation type="submission" date="2020-08" db="EMBL/GenBank/DDBJ databases">
        <title>Genomic Encyclopedia of Type Strains, Phase IV (KMG-IV): sequencing the most valuable type-strain genomes for metagenomic binning, comparative biology and taxonomic classification.</title>
        <authorList>
            <person name="Goeker M."/>
        </authorList>
    </citation>
    <scope>NUCLEOTIDE SEQUENCE [LARGE SCALE GENOMIC DNA]</scope>
    <source>
        <strain evidence="2 3">DSM 28101</strain>
    </source>
</reference>
<proteinExistence type="predicted"/>
<organism evidence="2 3">
    <name type="scientific">Martelella radicis</name>
    <dbReference type="NCBI Taxonomy" id="1397476"/>
    <lineage>
        <taxon>Bacteria</taxon>
        <taxon>Pseudomonadati</taxon>
        <taxon>Pseudomonadota</taxon>
        <taxon>Alphaproteobacteria</taxon>
        <taxon>Hyphomicrobiales</taxon>
        <taxon>Aurantimonadaceae</taxon>
        <taxon>Martelella</taxon>
    </lineage>
</organism>